<keyword evidence="10" id="KW-1185">Reference proteome</keyword>
<dbReference type="GO" id="GO:0009103">
    <property type="term" value="P:lipopolysaccharide biosynthetic process"/>
    <property type="evidence" value="ECO:0007669"/>
    <property type="project" value="UniProtKB-ARBA"/>
</dbReference>
<dbReference type="EMBL" id="FUZV01000002">
    <property type="protein sequence ID" value="SKC74265.1"/>
    <property type="molecule type" value="Genomic_DNA"/>
</dbReference>
<evidence type="ECO:0008006" key="11">
    <source>
        <dbReference type="Google" id="ProtNLM"/>
    </source>
</evidence>
<feature type="transmembrane region" description="Helical" evidence="8">
    <location>
        <begin position="205"/>
        <end position="226"/>
    </location>
</feature>
<accession>A0A1T5LEZ0</accession>
<proteinExistence type="predicted"/>
<feature type="transmembrane region" description="Helical" evidence="8">
    <location>
        <begin position="71"/>
        <end position="92"/>
    </location>
</feature>
<comment type="subcellular location">
    <subcellularLocation>
        <location evidence="1">Cell membrane</location>
        <topology evidence="1">Multi-pass membrane protein</topology>
    </subcellularLocation>
</comment>
<sequence length="802" mass="88896">MMIDESGKRLDVWRCLELLAVGILSASILGLLAMRLGVFHAWPIWLLSILATFAYGHRFPATAAKPLIEPPAWHVLVIVLVALLFRLTPYVYQLGGQDEGIYTNMAAYLMHTGGLVPSDAILQSSTSAEARSAYLLGNYSAPKHYLPGIYGVEGSLEFQFYHLFPVWLALFGDILGVDKIGYGLCFLALVSVVFFQRVAHQLTGSAKAGLVAGLLLAVNPLHAFFSKFPVTEIPTLAFSLISLSFLLAYWKAPEDHAQRRYLYISALGMAGLFMTRISGFMYLPLILGVLFLALMMDHRSLKRRPLLGWAGLTIALYVASIAYGLEWSRIYSVDIYNSSFGPALGPRWKFYVLALVVGLGLAWVAFWYAANEQRRQANLLKTLQPLQFLLPVILVAATAISLWRAYRLGYTDAYAEHQWYGKMFGLSHSGYYALRSVSLIATTLYVSPFLLFGFYVASVRRRLDPAMAILLVFVTAVYCYIAVLQWVLPYQPYYARYLASEFVPYMLLFVVVSWQQAPTGNLRRFLASCLVICGAWSLVLSVQQIGKNEHQGVQQSLTRLSQHWDPRDLVFVDKGMTEPLAHEVKTALVYTYGINVVTVTPPDLQAGGYGHRLASTYNDVYFVTRSLVAPPGFTEVDSVDFLEKFYCHGSMPPTELCVRSDSRLMVYKRTSLPPAVAGDTALALNADSRKIGTLVGTREGARIVADGRAGVLMFGPYVPLGAGRYTVEVRGTGSKPFTLDLVANKGREVIYRSTFETAKDGKAGILAKADVELKQPVDDLEIRLLVQPGSDASIDGYVVLHR</sequence>
<gene>
    <name evidence="9" type="ORF">SAMN06296058_2383</name>
</gene>
<feature type="transmembrane region" description="Helical" evidence="8">
    <location>
        <begin position="306"/>
        <end position="325"/>
    </location>
</feature>
<evidence type="ECO:0000256" key="3">
    <source>
        <dbReference type="ARBA" id="ARBA00022676"/>
    </source>
</evidence>
<protein>
    <recommendedName>
        <fullName evidence="11">Dolichyl-phosphate-mannose-protein mannosyltransferase</fullName>
    </recommendedName>
</protein>
<feature type="transmembrane region" description="Helical" evidence="8">
    <location>
        <begin position="262"/>
        <end position="294"/>
    </location>
</feature>
<evidence type="ECO:0000256" key="4">
    <source>
        <dbReference type="ARBA" id="ARBA00022679"/>
    </source>
</evidence>
<feature type="transmembrane region" description="Helical" evidence="8">
    <location>
        <begin position="494"/>
        <end position="513"/>
    </location>
</feature>
<organism evidence="9 10">
    <name type="scientific">Pseudoxanthomonas indica</name>
    <dbReference type="NCBI Taxonomy" id="428993"/>
    <lineage>
        <taxon>Bacteria</taxon>
        <taxon>Pseudomonadati</taxon>
        <taxon>Pseudomonadota</taxon>
        <taxon>Gammaproteobacteria</taxon>
        <taxon>Lysobacterales</taxon>
        <taxon>Lysobacteraceae</taxon>
        <taxon>Pseudoxanthomonas</taxon>
    </lineage>
</organism>
<keyword evidence="2" id="KW-1003">Cell membrane</keyword>
<feature type="transmembrane region" description="Helical" evidence="8">
    <location>
        <begin position="348"/>
        <end position="368"/>
    </location>
</feature>
<evidence type="ECO:0000256" key="8">
    <source>
        <dbReference type="SAM" id="Phobius"/>
    </source>
</evidence>
<reference evidence="9 10" key="1">
    <citation type="submission" date="2017-02" db="EMBL/GenBank/DDBJ databases">
        <authorList>
            <person name="Peterson S.W."/>
        </authorList>
    </citation>
    <scope>NUCLEOTIDE SEQUENCE [LARGE SCALE GENOMIC DNA]</scope>
    <source>
        <strain evidence="9 10">P15</strain>
    </source>
</reference>
<feature type="transmembrane region" description="Helical" evidence="8">
    <location>
        <begin position="12"/>
        <end position="33"/>
    </location>
</feature>
<dbReference type="InterPro" id="IPR050297">
    <property type="entry name" value="LipidA_mod_glycosyltrf_83"/>
</dbReference>
<dbReference type="PANTHER" id="PTHR33908:SF11">
    <property type="entry name" value="MEMBRANE PROTEIN"/>
    <property type="match status" value="1"/>
</dbReference>
<dbReference type="PANTHER" id="PTHR33908">
    <property type="entry name" value="MANNOSYLTRANSFERASE YKCB-RELATED"/>
    <property type="match status" value="1"/>
</dbReference>
<keyword evidence="5 8" id="KW-0812">Transmembrane</keyword>
<dbReference type="RefSeq" id="WP_079724749.1">
    <property type="nucleotide sequence ID" value="NZ_BMCL01000001.1"/>
</dbReference>
<keyword evidence="3" id="KW-0328">Glycosyltransferase</keyword>
<feature type="transmembrane region" description="Helical" evidence="8">
    <location>
        <begin position="432"/>
        <end position="456"/>
    </location>
</feature>
<evidence type="ECO:0000256" key="6">
    <source>
        <dbReference type="ARBA" id="ARBA00022989"/>
    </source>
</evidence>
<dbReference type="AlphaFoldDB" id="A0A1T5LEZ0"/>
<feature type="transmembrane region" description="Helical" evidence="8">
    <location>
        <begin position="39"/>
        <end position="59"/>
    </location>
</feature>
<feature type="transmembrane region" description="Helical" evidence="8">
    <location>
        <begin position="182"/>
        <end position="199"/>
    </location>
</feature>
<dbReference type="GO" id="GO:0016763">
    <property type="term" value="F:pentosyltransferase activity"/>
    <property type="evidence" value="ECO:0007669"/>
    <property type="project" value="TreeGrafter"/>
</dbReference>
<keyword evidence="7 8" id="KW-0472">Membrane</keyword>
<evidence type="ECO:0000256" key="7">
    <source>
        <dbReference type="ARBA" id="ARBA00023136"/>
    </source>
</evidence>
<dbReference type="STRING" id="428993.SAMN06296058_2383"/>
<name>A0A1T5LEZ0_9GAMM</name>
<feature type="transmembrane region" description="Helical" evidence="8">
    <location>
        <begin position="388"/>
        <end position="406"/>
    </location>
</feature>
<feature type="transmembrane region" description="Helical" evidence="8">
    <location>
        <begin position="525"/>
        <end position="546"/>
    </location>
</feature>
<keyword evidence="6 8" id="KW-1133">Transmembrane helix</keyword>
<dbReference type="Proteomes" id="UP000190341">
    <property type="component" value="Unassembled WGS sequence"/>
</dbReference>
<dbReference type="GO" id="GO:0005886">
    <property type="term" value="C:plasma membrane"/>
    <property type="evidence" value="ECO:0007669"/>
    <property type="project" value="UniProtKB-SubCell"/>
</dbReference>
<evidence type="ECO:0000256" key="2">
    <source>
        <dbReference type="ARBA" id="ARBA00022475"/>
    </source>
</evidence>
<feature type="transmembrane region" description="Helical" evidence="8">
    <location>
        <begin position="468"/>
        <end position="488"/>
    </location>
</feature>
<evidence type="ECO:0000313" key="9">
    <source>
        <dbReference type="EMBL" id="SKC74265.1"/>
    </source>
</evidence>
<keyword evidence="4" id="KW-0808">Transferase</keyword>
<evidence type="ECO:0000256" key="1">
    <source>
        <dbReference type="ARBA" id="ARBA00004651"/>
    </source>
</evidence>
<evidence type="ECO:0000313" key="10">
    <source>
        <dbReference type="Proteomes" id="UP000190341"/>
    </source>
</evidence>
<evidence type="ECO:0000256" key="5">
    <source>
        <dbReference type="ARBA" id="ARBA00022692"/>
    </source>
</evidence>